<evidence type="ECO:0000313" key="3">
    <source>
        <dbReference type="Proteomes" id="UP001419268"/>
    </source>
</evidence>
<feature type="chain" id="PRO_5042960027" evidence="1">
    <location>
        <begin position="22"/>
        <end position="63"/>
    </location>
</feature>
<reference evidence="2 3" key="1">
    <citation type="submission" date="2024-01" db="EMBL/GenBank/DDBJ databases">
        <title>Genome assemblies of Stephania.</title>
        <authorList>
            <person name="Yang L."/>
        </authorList>
    </citation>
    <scope>NUCLEOTIDE SEQUENCE [LARGE SCALE GENOMIC DNA]</scope>
    <source>
        <strain evidence="2">JXDWG</strain>
        <tissue evidence="2">Leaf</tissue>
    </source>
</reference>
<dbReference type="AlphaFoldDB" id="A0AAP0PFH4"/>
<feature type="signal peptide" evidence="1">
    <location>
        <begin position="1"/>
        <end position="21"/>
    </location>
</feature>
<protein>
    <submittedName>
        <fullName evidence="2">Uncharacterized protein</fullName>
    </submittedName>
</protein>
<accession>A0AAP0PFH4</accession>
<organism evidence="2 3">
    <name type="scientific">Stephania cephalantha</name>
    <dbReference type="NCBI Taxonomy" id="152367"/>
    <lineage>
        <taxon>Eukaryota</taxon>
        <taxon>Viridiplantae</taxon>
        <taxon>Streptophyta</taxon>
        <taxon>Embryophyta</taxon>
        <taxon>Tracheophyta</taxon>
        <taxon>Spermatophyta</taxon>
        <taxon>Magnoliopsida</taxon>
        <taxon>Ranunculales</taxon>
        <taxon>Menispermaceae</taxon>
        <taxon>Menispermoideae</taxon>
        <taxon>Cissampelideae</taxon>
        <taxon>Stephania</taxon>
    </lineage>
</organism>
<keyword evidence="3" id="KW-1185">Reference proteome</keyword>
<evidence type="ECO:0000256" key="1">
    <source>
        <dbReference type="SAM" id="SignalP"/>
    </source>
</evidence>
<proteinExistence type="predicted"/>
<keyword evidence="1" id="KW-0732">Signal</keyword>
<sequence>MGTNPLIFVLSMLLLMNNINATTKMSISTYYSTTTNSAVVMRRAPMDPQLANARRWRRWRWSR</sequence>
<dbReference type="Proteomes" id="UP001419268">
    <property type="component" value="Unassembled WGS sequence"/>
</dbReference>
<gene>
    <name evidence="2" type="ORF">Scep_010690</name>
</gene>
<dbReference type="EMBL" id="JBBNAG010000004">
    <property type="protein sequence ID" value="KAK9141009.1"/>
    <property type="molecule type" value="Genomic_DNA"/>
</dbReference>
<name>A0AAP0PFH4_9MAGN</name>
<comment type="caution">
    <text evidence="2">The sequence shown here is derived from an EMBL/GenBank/DDBJ whole genome shotgun (WGS) entry which is preliminary data.</text>
</comment>
<evidence type="ECO:0000313" key="2">
    <source>
        <dbReference type="EMBL" id="KAK9141009.1"/>
    </source>
</evidence>